<proteinExistence type="predicted"/>
<name>A0A3M7TVW3_9BACI</name>
<evidence type="ECO:0000313" key="1">
    <source>
        <dbReference type="EMBL" id="RNA68535.1"/>
    </source>
</evidence>
<comment type="caution">
    <text evidence="1">The sequence shown here is derived from an EMBL/GenBank/DDBJ whole genome shotgun (WGS) entry which is preliminary data.</text>
</comment>
<accession>A0A3M7TVW3</accession>
<dbReference type="Proteomes" id="UP000278746">
    <property type="component" value="Unassembled WGS sequence"/>
</dbReference>
<dbReference type="RefSeq" id="WP_122896060.1">
    <property type="nucleotide sequence ID" value="NZ_RHIB01000001.1"/>
</dbReference>
<sequence length="76" mass="8630">MLRISDIIPFDWKTPMEPGLKTLVIFYKVSKELKLTGVSEVYGELSCVYADFRAIYGELSCVYADFPGIYAELLLV</sequence>
<gene>
    <name evidence="1" type="ORF">EBO34_00750</name>
</gene>
<keyword evidence="2" id="KW-1185">Reference proteome</keyword>
<evidence type="ECO:0000313" key="2">
    <source>
        <dbReference type="Proteomes" id="UP000278746"/>
    </source>
</evidence>
<reference evidence="1 2" key="1">
    <citation type="submission" date="2018-10" db="EMBL/GenBank/DDBJ databases">
        <title>Bacillus Keqinensis sp. nov., a moderately halophilic bacterium isolated from a saline-alkaline lake.</title>
        <authorList>
            <person name="Wang H."/>
        </authorList>
    </citation>
    <scope>NUCLEOTIDE SEQUENCE [LARGE SCALE GENOMIC DNA]</scope>
    <source>
        <strain evidence="1 2">KQ-3</strain>
    </source>
</reference>
<dbReference type="AlphaFoldDB" id="A0A3M7TVW3"/>
<organism evidence="1 2">
    <name type="scientific">Alteribacter keqinensis</name>
    <dbReference type="NCBI Taxonomy" id="2483800"/>
    <lineage>
        <taxon>Bacteria</taxon>
        <taxon>Bacillati</taxon>
        <taxon>Bacillota</taxon>
        <taxon>Bacilli</taxon>
        <taxon>Bacillales</taxon>
        <taxon>Bacillaceae</taxon>
        <taxon>Alteribacter</taxon>
    </lineage>
</organism>
<protein>
    <submittedName>
        <fullName evidence="1">Uncharacterized protein</fullName>
    </submittedName>
</protein>
<dbReference type="EMBL" id="RHIB01000001">
    <property type="protein sequence ID" value="RNA68535.1"/>
    <property type="molecule type" value="Genomic_DNA"/>
</dbReference>